<geneLocation type="plasmid" evidence="2">
    <name>pCQ3</name>
</geneLocation>
<keyword evidence="2" id="KW-0614">Plasmid</keyword>
<sequence length="215" mass="23161">MTAGRSAAVRAAQLRASARRSWWQRLLALLGIRTAHARRTAHAAARWAHGAEGEAHTARLLAPLQAAGWHLRHDLALPKSRANLDHVLISPCGTAIVVLDTKHWHRGKPTHLLGGHVHCGTDDRHSQVEAVARYAHRVATLLGLPAGQVAPLLVIHGSPITGGRLEAHTPHGLVHVLGTDGLLPTLHAAPHGRPNARAAARLAARVDQHFRPYQQ</sequence>
<dbReference type="EMBL" id="GQ983381">
    <property type="protein sequence ID" value="ACX85607.1"/>
    <property type="molecule type" value="Genomic_DNA"/>
</dbReference>
<accession>D0UZF5</accession>
<feature type="domain" description="NERD" evidence="1">
    <location>
        <begin position="50"/>
        <end position="155"/>
    </location>
</feature>
<organism evidence="2">
    <name type="scientific">Streptomyces sp. W9</name>
    <dbReference type="NCBI Taxonomy" id="682410"/>
    <lineage>
        <taxon>Bacteria</taxon>
        <taxon>Bacillati</taxon>
        <taxon>Actinomycetota</taxon>
        <taxon>Actinomycetes</taxon>
        <taxon>Kitasatosporales</taxon>
        <taxon>Streptomycetaceae</taxon>
        <taxon>Streptomyces</taxon>
    </lineage>
</organism>
<gene>
    <name evidence="2" type="ORF">pCQ3.106</name>
</gene>
<dbReference type="Pfam" id="PF08378">
    <property type="entry name" value="NERD"/>
    <property type="match status" value="1"/>
</dbReference>
<protein>
    <submittedName>
        <fullName evidence="2">PCQ3_106</fullName>
    </submittedName>
</protein>
<proteinExistence type="predicted"/>
<evidence type="ECO:0000259" key="1">
    <source>
        <dbReference type="Pfam" id="PF08378"/>
    </source>
</evidence>
<dbReference type="InterPro" id="IPR011528">
    <property type="entry name" value="NERD"/>
</dbReference>
<dbReference type="RefSeq" id="WP_012840492.1">
    <property type="nucleotide sequence ID" value="NC_013449.1"/>
</dbReference>
<reference evidence="2" key="1">
    <citation type="journal article" date="2010" name="J. Bacteriol.">
        <title>Characterization of the replication, transfer, and plasmid/lytic phage cycle of the Streptomyces plasmid-phage pZL12.</title>
        <authorList>
            <person name="Zhong L."/>
            <person name="Cheng Q."/>
            <person name="Tian X."/>
            <person name="Zhao L."/>
            <person name="Qin Z."/>
        </authorList>
    </citation>
    <scope>NUCLEOTIDE SEQUENCE</scope>
    <source>
        <strain evidence="2">W9</strain>
        <plasmid evidence="2">pCQ3</plasmid>
    </source>
</reference>
<evidence type="ECO:0000313" key="2">
    <source>
        <dbReference type="EMBL" id="ACX85607.1"/>
    </source>
</evidence>
<name>D0UZF5_9ACTN</name>
<dbReference type="AlphaFoldDB" id="D0UZF5"/>